<dbReference type="Gene3D" id="1.10.10.2910">
    <property type="match status" value="1"/>
</dbReference>
<dbReference type="InterPro" id="IPR010359">
    <property type="entry name" value="IrrE_HExxH"/>
</dbReference>
<dbReference type="CDD" id="cd00093">
    <property type="entry name" value="HTH_XRE"/>
    <property type="match status" value="1"/>
</dbReference>
<evidence type="ECO:0000313" key="6">
    <source>
        <dbReference type="Proteomes" id="UP000461010"/>
    </source>
</evidence>
<evidence type="ECO:0000256" key="2">
    <source>
        <dbReference type="ARBA" id="ARBA00023125"/>
    </source>
</evidence>
<dbReference type="SMART" id="SM00530">
    <property type="entry name" value="HTH_XRE"/>
    <property type="match status" value="1"/>
</dbReference>
<comment type="caution">
    <text evidence="4">The sequence shown here is derived from an EMBL/GenBank/DDBJ whole genome shotgun (WGS) entry which is preliminary data.</text>
</comment>
<dbReference type="Proteomes" id="UP000472839">
    <property type="component" value="Unassembled WGS sequence"/>
</dbReference>
<dbReference type="InterPro" id="IPR013430">
    <property type="entry name" value="Toxin_antidote_HigA"/>
</dbReference>
<dbReference type="Gene3D" id="1.10.260.40">
    <property type="entry name" value="lambda repressor-like DNA-binding domains"/>
    <property type="match status" value="1"/>
</dbReference>
<organism evidence="4 7">
    <name type="scientific">Poseidonibacter ostreae</name>
    <dbReference type="NCBI Taxonomy" id="2654171"/>
    <lineage>
        <taxon>Bacteria</taxon>
        <taxon>Pseudomonadati</taxon>
        <taxon>Campylobacterota</taxon>
        <taxon>Epsilonproteobacteria</taxon>
        <taxon>Campylobacterales</taxon>
        <taxon>Arcobacteraceae</taxon>
        <taxon>Poseidonibacter</taxon>
    </lineage>
</organism>
<evidence type="ECO:0000256" key="1">
    <source>
        <dbReference type="ARBA" id="ARBA00007227"/>
    </source>
</evidence>
<proteinExistence type="inferred from homology"/>
<comment type="similarity">
    <text evidence="1">Belongs to the short-chain fatty acyl-CoA assimilation regulator (ScfR) family.</text>
</comment>
<keyword evidence="2" id="KW-0238">DNA-binding</keyword>
<dbReference type="AlphaFoldDB" id="A0A6L4WPX0"/>
<gene>
    <name evidence="5" type="ORF">GBG18_10665</name>
    <name evidence="4" type="ORF">GBG19_12980</name>
</gene>
<evidence type="ECO:0000313" key="7">
    <source>
        <dbReference type="Proteomes" id="UP000472839"/>
    </source>
</evidence>
<evidence type="ECO:0000259" key="3">
    <source>
        <dbReference type="PROSITE" id="PS50943"/>
    </source>
</evidence>
<dbReference type="Pfam" id="PF06114">
    <property type="entry name" value="Peptidase_M78"/>
    <property type="match status" value="1"/>
</dbReference>
<dbReference type="InterPro" id="IPR001387">
    <property type="entry name" value="Cro/C1-type_HTH"/>
</dbReference>
<dbReference type="Pfam" id="PF01381">
    <property type="entry name" value="HTH_3"/>
    <property type="match status" value="1"/>
</dbReference>
<sequence length="363" mass="41934">METNIYQSDLAIHPGEYLEEVLEDLSMSQSDLSHRIDRPAQMVNEIINGKKSITPTTALQLEDVLGVPAHIWTGLENEYQMVLAKELERELEREETKLLVKFPYLDLSKMGLVKETRKAIEKVEELKRFFKVSKLSHLCNVKAYEPAFRISNHKSISHEAIAAWIRTGVLLSEKIETKVFNKTKLNDSLVEIKNFMNLDNINDAISKIKNTLADCGVAFVMQPHFAKTKVYGATLWANKEKAVLIMTIRGGFSDLFWFNLFHEIGHILLHNKREIFLEDGYSDDSLEKQENEANNFAKNTLIDKDSYKEFIKNNSITTSSVQKFAKTNNIKVSIIVGRLMHEEIITYKDYKYTSLRDRYSWTK</sequence>
<dbReference type="InterPro" id="IPR010982">
    <property type="entry name" value="Lambda_DNA-bd_dom_sf"/>
</dbReference>
<keyword evidence="6" id="KW-1185">Reference proteome</keyword>
<dbReference type="RefSeq" id="WP_152190955.1">
    <property type="nucleotide sequence ID" value="NZ_WFKI01000025.1"/>
</dbReference>
<dbReference type="GO" id="GO:0003677">
    <property type="term" value="F:DNA binding"/>
    <property type="evidence" value="ECO:0007669"/>
    <property type="project" value="UniProtKB-KW"/>
</dbReference>
<evidence type="ECO:0000313" key="5">
    <source>
        <dbReference type="EMBL" id="KAB7889608.1"/>
    </source>
</evidence>
<evidence type="ECO:0000313" key="4">
    <source>
        <dbReference type="EMBL" id="KAB7886071.1"/>
    </source>
</evidence>
<accession>A0A6L4WPX0</accession>
<dbReference type="PANTHER" id="PTHR36924:SF1">
    <property type="entry name" value="ANTITOXIN HIGA-1"/>
    <property type="match status" value="1"/>
</dbReference>
<feature type="domain" description="HTH cro/C1-type" evidence="3">
    <location>
        <begin position="18"/>
        <end position="72"/>
    </location>
</feature>
<dbReference type="PROSITE" id="PS50943">
    <property type="entry name" value="HTH_CROC1"/>
    <property type="match status" value="1"/>
</dbReference>
<dbReference type="SUPFAM" id="SSF47413">
    <property type="entry name" value="lambda repressor-like DNA-binding domains"/>
    <property type="match status" value="1"/>
</dbReference>
<dbReference type="EMBL" id="WFKK01000047">
    <property type="protein sequence ID" value="KAB7886071.1"/>
    <property type="molecule type" value="Genomic_DNA"/>
</dbReference>
<dbReference type="Proteomes" id="UP000461010">
    <property type="component" value="Unassembled WGS sequence"/>
</dbReference>
<name>A0A6L4WPX0_9BACT</name>
<dbReference type="PANTHER" id="PTHR36924">
    <property type="entry name" value="ANTITOXIN HIGA-1"/>
    <property type="match status" value="1"/>
</dbReference>
<reference evidence="6 7" key="1">
    <citation type="submission" date="2019-10" db="EMBL/GenBank/DDBJ databases">
        <title>Poseidonibacter ostreae sp. nov., isolated from the gut of the Ostrea denselamellosa.</title>
        <authorList>
            <person name="Choi A."/>
        </authorList>
    </citation>
    <scope>NUCLEOTIDE SEQUENCE [LARGE SCALE GENOMIC DNA]</scope>
    <source>
        <strain evidence="4 7">SJOD-M-33</strain>
        <strain evidence="5 6">SJOD-M-5</strain>
    </source>
</reference>
<dbReference type="NCBIfam" id="TIGR02607">
    <property type="entry name" value="antidote_HigA"/>
    <property type="match status" value="1"/>
</dbReference>
<dbReference type="EMBL" id="WFKJ01000033">
    <property type="protein sequence ID" value="KAB7889608.1"/>
    <property type="molecule type" value="Genomic_DNA"/>
</dbReference>
<protein>
    <submittedName>
        <fullName evidence="4">HigA family addiction module antidote protein</fullName>
    </submittedName>
</protein>